<name>A0AAD3HNR1_9CHLO</name>
<protein>
    <recommendedName>
        <fullName evidence="1">Dienelactone hydrolase domain-containing protein</fullName>
    </recommendedName>
</protein>
<evidence type="ECO:0000259" key="1">
    <source>
        <dbReference type="Pfam" id="PF01738"/>
    </source>
</evidence>
<dbReference type="Proteomes" id="UP001054857">
    <property type="component" value="Unassembled WGS sequence"/>
</dbReference>
<dbReference type="Pfam" id="PF01738">
    <property type="entry name" value="DLH"/>
    <property type="match status" value="1"/>
</dbReference>
<dbReference type="EMBL" id="BMAR01000016">
    <property type="protein sequence ID" value="GFR47075.1"/>
    <property type="molecule type" value="Genomic_DNA"/>
</dbReference>
<dbReference type="Gene3D" id="3.40.50.1820">
    <property type="entry name" value="alpha/beta hydrolase"/>
    <property type="match status" value="1"/>
</dbReference>
<dbReference type="InterPro" id="IPR029058">
    <property type="entry name" value="AB_hydrolase_fold"/>
</dbReference>
<reference evidence="2 3" key="1">
    <citation type="journal article" date="2021" name="Sci. Rep.">
        <title>Genome sequencing of the multicellular alga Astrephomene provides insights into convergent evolution of germ-soma differentiation.</title>
        <authorList>
            <person name="Yamashita S."/>
            <person name="Yamamoto K."/>
            <person name="Matsuzaki R."/>
            <person name="Suzuki S."/>
            <person name="Yamaguchi H."/>
            <person name="Hirooka S."/>
            <person name="Minakuchi Y."/>
            <person name="Miyagishima S."/>
            <person name="Kawachi M."/>
            <person name="Toyoda A."/>
            <person name="Nozaki H."/>
        </authorList>
    </citation>
    <scope>NUCLEOTIDE SEQUENCE [LARGE SCALE GENOMIC DNA]</scope>
    <source>
        <strain evidence="2 3">NIES-4017</strain>
    </source>
</reference>
<evidence type="ECO:0000313" key="2">
    <source>
        <dbReference type="EMBL" id="GFR47075.1"/>
    </source>
</evidence>
<feature type="domain" description="Dienelactone hydrolase" evidence="1">
    <location>
        <begin position="28"/>
        <end position="239"/>
    </location>
</feature>
<sequence>MLRRAAHTVTRTMEKVTFGNGLPGYEIGEKTAPGLIVIQEWWGVNDIIKNHAETLSKDGFRCLIPDLYKGKIGVDAEEASHLMNNLDFKNAIEEIKQAVDYLRSSGSNKVGAVGFCMGGALTFCTAQHAGVDAAAPFYGLPPAAICQVEAIKVPVEAHFGLLDKIEGFSDPKTAKEAEEKMKAAGVPAAFHYYESAGHSFFNANAPGGPEALTKYGYPIPTQEEVNLSHSRVVSFFKKHLA</sequence>
<dbReference type="PANTHER" id="PTHR46623">
    <property type="entry name" value="CARBOXYMETHYLENEBUTENOLIDASE-RELATED"/>
    <property type="match status" value="1"/>
</dbReference>
<dbReference type="PANTHER" id="PTHR46623:SF6">
    <property type="entry name" value="ALPHA_BETA-HYDROLASES SUPERFAMILY PROTEIN"/>
    <property type="match status" value="1"/>
</dbReference>
<accession>A0AAD3HNR1</accession>
<evidence type="ECO:0000313" key="3">
    <source>
        <dbReference type="Proteomes" id="UP001054857"/>
    </source>
</evidence>
<keyword evidence="3" id="KW-1185">Reference proteome</keyword>
<dbReference type="InterPro" id="IPR002925">
    <property type="entry name" value="Dienelactn_hydro"/>
</dbReference>
<comment type="caution">
    <text evidence="2">The sequence shown here is derived from an EMBL/GenBank/DDBJ whole genome shotgun (WGS) entry which is preliminary data.</text>
</comment>
<proteinExistence type="predicted"/>
<gene>
    <name evidence="2" type="ORF">Agub_g8762</name>
</gene>
<dbReference type="SUPFAM" id="SSF53474">
    <property type="entry name" value="alpha/beta-Hydrolases"/>
    <property type="match status" value="1"/>
</dbReference>
<organism evidence="2 3">
    <name type="scientific">Astrephomene gubernaculifera</name>
    <dbReference type="NCBI Taxonomy" id="47775"/>
    <lineage>
        <taxon>Eukaryota</taxon>
        <taxon>Viridiplantae</taxon>
        <taxon>Chlorophyta</taxon>
        <taxon>core chlorophytes</taxon>
        <taxon>Chlorophyceae</taxon>
        <taxon>CS clade</taxon>
        <taxon>Chlamydomonadales</taxon>
        <taxon>Astrephomenaceae</taxon>
        <taxon>Astrephomene</taxon>
    </lineage>
</organism>
<dbReference type="InterPro" id="IPR051049">
    <property type="entry name" value="Dienelactone_hydrolase-like"/>
</dbReference>
<dbReference type="GO" id="GO:0016787">
    <property type="term" value="F:hydrolase activity"/>
    <property type="evidence" value="ECO:0007669"/>
    <property type="project" value="InterPro"/>
</dbReference>
<dbReference type="AlphaFoldDB" id="A0AAD3HNR1"/>